<protein>
    <submittedName>
        <fullName evidence="1">Uncharacterized protein</fullName>
    </submittedName>
</protein>
<reference evidence="1" key="1">
    <citation type="journal article" date="2023" name="Mol. Ecol. Resour.">
        <title>Chromosome-level genome assembly of a triploid poplar Populus alba 'Berolinensis'.</title>
        <authorList>
            <person name="Chen S."/>
            <person name="Yu Y."/>
            <person name="Wang X."/>
            <person name="Wang S."/>
            <person name="Zhang T."/>
            <person name="Zhou Y."/>
            <person name="He R."/>
            <person name="Meng N."/>
            <person name="Wang Y."/>
            <person name="Liu W."/>
            <person name="Liu Z."/>
            <person name="Liu J."/>
            <person name="Guo Q."/>
            <person name="Huang H."/>
            <person name="Sederoff R.R."/>
            <person name="Wang G."/>
            <person name="Qu G."/>
            <person name="Chen S."/>
        </authorList>
    </citation>
    <scope>NUCLEOTIDE SEQUENCE</scope>
    <source>
        <strain evidence="1">SC-2020</strain>
    </source>
</reference>
<dbReference type="Proteomes" id="UP001164929">
    <property type="component" value="Chromosome 5"/>
</dbReference>
<comment type="caution">
    <text evidence="1">The sequence shown here is derived from an EMBL/GenBank/DDBJ whole genome shotgun (WGS) entry which is preliminary data.</text>
</comment>
<sequence>MSQFLPFLLSLNSQGIVSNIIFHLLPLPLPHPLSLSHTRTLCTIPKLFPKKKRKNKSPVLSLSPYTLLCPHFSPFF</sequence>
<dbReference type="AlphaFoldDB" id="A0AAD6QVM2"/>
<proteinExistence type="predicted"/>
<organism evidence="1 2">
    <name type="scientific">Populus alba x Populus x berolinensis</name>
    <dbReference type="NCBI Taxonomy" id="444605"/>
    <lineage>
        <taxon>Eukaryota</taxon>
        <taxon>Viridiplantae</taxon>
        <taxon>Streptophyta</taxon>
        <taxon>Embryophyta</taxon>
        <taxon>Tracheophyta</taxon>
        <taxon>Spermatophyta</taxon>
        <taxon>Magnoliopsida</taxon>
        <taxon>eudicotyledons</taxon>
        <taxon>Gunneridae</taxon>
        <taxon>Pentapetalae</taxon>
        <taxon>rosids</taxon>
        <taxon>fabids</taxon>
        <taxon>Malpighiales</taxon>
        <taxon>Salicaceae</taxon>
        <taxon>Saliceae</taxon>
        <taxon>Populus</taxon>
    </lineage>
</organism>
<accession>A0AAD6QVM2</accession>
<name>A0AAD6QVM2_9ROSI</name>
<keyword evidence="2" id="KW-1185">Reference proteome</keyword>
<gene>
    <name evidence="1" type="ORF">NC653_013865</name>
</gene>
<evidence type="ECO:0000313" key="2">
    <source>
        <dbReference type="Proteomes" id="UP001164929"/>
    </source>
</evidence>
<evidence type="ECO:0000313" key="1">
    <source>
        <dbReference type="EMBL" id="KAJ6997422.1"/>
    </source>
</evidence>
<dbReference type="EMBL" id="JAQIZT010000005">
    <property type="protein sequence ID" value="KAJ6997422.1"/>
    <property type="molecule type" value="Genomic_DNA"/>
</dbReference>